<dbReference type="GO" id="GO:0005524">
    <property type="term" value="F:ATP binding"/>
    <property type="evidence" value="ECO:0007669"/>
    <property type="project" value="UniProtKB-KW"/>
</dbReference>
<keyword evidence="5 7" id="KW-0067">ATP-binding</keyword>
<keyword evidence="4" id="KW-0547">Nucleotide-binding</keyword>
<evidence type="ECO:0000259" key="6">
    <source>
        <dbReference type="PROSITE" id="PS50893"/>
    </source>
</evidence>
<name>A0ABS9BLW3_9BACT</name>
<evidence type="ECO:0000256" key="4">
    <source>
        <dbReference type="ARBA" id="ARBA00022741"/>
    </source>
</evidence>
<dbReference type="RefSeq" id="WP_234866940.1">
    <property type="nucleotide sequence ID" value="NZ_JAKEVY010000004.1"/>
</dbReference>
<reference evidence="7 8" key="1">
    <citation type="submission" date="2022-01" db="EMBL/GenBank/DDBJ databases">
        <title>Flavihumibacter sp. nov., isolated from sediment of a river.</title>
        <authorList>
            <person name="Liu H."/>
        </authorList>
    </citation>
    <scope>NUCLEOTIDE SEQUENCE [LARGE SCALE GENOMIC DNA]</scope>
    <source>
        <strain evidence="7 8">RY-1</strain>
    </source>
</reference>
<dbReference type="InterPro" id="IPR050763">
    <property type="entry name" value="ABC_transporter_ATP-binding"/>
</dbReference>
<dbReference type="CDD" id="cd03269">
    <property type="entry name" value="ABC_putative_ATPase"/>
    <property type="match status" value="1"/>
</dbReference>
<evidence type="ECO:0000256" key="5">
    <source>
        <dbReference type="ARBA" id="ARBA00022840"/>
    </source>
</evidence>
<keyword evidence="8" id="KW-1185">Reference proteome</keyword>
<protein>
    <submittedName>
        <fullName evidence="7">ABC transporter ATP-binding protein</fullName>
    </submittedName>
</protein>
<organism evidence="7 8">
    <name type="scientific">Flavihumibacter fluminis</name>
    <dbReference type="NCBI Taxonomy" id="2909236"/>
    <lineage>
        <taxon>Bacteria</taxon>
        <taxon>Pseudomonadati</taxon>
        <taxon>Bacteroidota</taxon>
        <taxon>Chitinophagia</taxon>
        <taxon>Chitinophagales</taxon>
        <taxon>Chitinophagaceae</taxon>
        <taxon>Flavihumibacter</taxon>
    </lineage>
</organism>
<evidence type="ECO:0000313" key="8">
    <source>
        <dbReference type="Proteomes" id="UP001200145"/>
    </source>
</evidence>
<evidence type="ECO:0000256" key="2">
    <source>
        <dbReference type="ARBA" id="ARBA00022448"/>
    </source>
</evidence>
<dbReference type="Pfam" id="PF13732">
    <property type="entry name" value="DrrA1-3_C"/>
    <property type="match status" value="1"/>
</dbReference>
<dbReference type="Gene3D" id="3.40.50.300">
    <property type="entry name" value="P-loop containing nucleotide triphosphate hydrolases"/>
    <property type="match status" value="1"/>
</dbReference>
<dbReference type="PANTHER" id="PTHR42711">
    <property type="entry name" value="ABC TRANSPORTER ATP-BINDING PROTEIN"/>
    <property type="match status" value="1"/>
</dbReference>
<sequence>MPLLEVHNLKKHYGAHKAVDDISFSIERGSIFGLLGPNGAGKTTLLRMITGIFYPDGGQISFDGRPFKAEDDILHIGYMPEERGLYKKMKIGEQAMYLAQLKGLSKAEALEKVKTWFEKFEMQSWWNKKVEDLSKGMGQKLQFVTTVLHEPKLIILDEPFSGLDPVNANLIKEEIYNLAKRGCTVIFSTHRMEQVEEICDQIILVNKGQKILDGTVHGVKQEYKKNQFKVLTEEGIKLPASAQFQLVQQNGHEYTIQLAGGTSTNAVLEELIRNQVPVLGFTEILPSLNDIFIRLVEGTHATTRAFQAAS</sequence>
<dbReference type="Pfam" id="PF00005">
    <property type="entry name" value="ABC_tran"/>
    <property type="match status" value="1"/>
</dbReference>
<evidence type="ECO:0000256" key="3">
    <source>
        <dbReference type="ARBA" id="ARBA00022458"/>
    </source>
</evidence>
<dbReference type="PROSITE" id="PS50893">
    <property type="entry name" value="ABC_TRANSPORTER_2"/>
    <property type="match status" value="1"/>
</dbReference>
<comment type="similarity">
    <text evidence="1">Belongs to the ABC transporter superfamily.</text>
</comment>
<dbReference type="InterPro" id="IPR027417">
    <property type="entry name" value="P-loop_NTPase"/>
</dbReference>
<dbReference type="Proteomes" id="UP001200145">
    <property type="component" value="Unassembled WGS sequence"/>
</dbReference>
<dbReference type="PANTHER" id="PTHR42711:SF5">
    <property type="entry name" value="ABC TRANSPORTER ATP-BINDING PROTEIN NATA"/>
    <property type="match status" value="1"/>
</dbReference>
<dbReference type="EMBL" id="JAKEVY010000004">
    <property type="protein sequence ID" value="MCF1715988.1"/>
    <property type="molecule type" value="Genomic_DNA"/>
</dbReference>
<proteinExistence type="inferred from homology"/>
<evidence type="ECO:0000256" key="1">
    <source>
        <dbReference type="ARBA" id="ARBA00005417"/>
    </source>
</evidence>
<gene>
    <name evidence="7" type="ORF">L0U88_15215</name>
</gene>
<comment type="caution">
    <text evidence="7">The sequence shown here is derived from an EMBL/GenBank/DDBJ whole genome shotgun (WGS) entry which is preliminary data.</text>
</comment>
<dbReference type="SMART" id="SM00382">
    <property type="entry name" value="AAA"/>
    <property type="match status" value="1"/>
</dbReference>
<dbReference type="InterPro" id="IPR025302">
    <property type="entry name" value="DrrA1/2-like_C"/>
</dbReference>
<keyword evidence="3" id="KW-0536">Nodulation</keyword>
<dbReference type="InterPro" id="IPR003439">
    <property type="entry name" value="ABC_transporter-like_ATP-bd"/>
</dbReference>
<feature type="domain" description="ABC transporter" evidence="6">
    <location>
        <begin position="4"/>
        <end position="232"/>
    </location>
</feature>
<keyword evidence="2" id="KW-0813">Transport</keyword>
<dbReference type="SUPFAM" id="SSF52540">
    <property type="entry name" value="P-loop containing nucleoside triphosphate hydrolases"/>
    <property type="match status" value="1"/>
</dbReference>
<dbReference type="InterPro" id="IPR003593">
    <property type="entry name" value="AAA+_ATPase"/>
</dbReference>
<evidence type="ECO:0000313" key="7">
    <source>
        <dbReference type="EMBL" id="MCF1715988.1"/>
    </source>
</evidence>
<accession>A0ABS9BLW3</accession>